<evidence type="ECO:0000313" key="3">
    <source>
        <dbReference type="Proteomes" id="UP000005666"/>
    </source>
</evidence>
<dbReference type="EMBL" id="HE612856">
    <property type="protein sequence ID" value="CCE61265.1"/>
    <property type="molecule type" value="Genomic_DNA"/>
</dbReference>
<feature type="transmembrane region" description="Helical" evidence="1">
    <location>
        <begin position="420"/>
        <end position="436"/>
    </location>
</feature>
<dbReference type="GeneID" id="11532735"/>
<keyword evidence="1" id="KW-1133">Transmembrane helix</keyword>
<name>G8BMY7_TETPH</name>
<dbReference type="GO" id="GO:0016255">
    <property type="term" value="P:attachment of GPI anchor to protein"/>
    <property type="evidence" value="ECO:0007669"/>
    <property type="project" value="EnsemblFungi"/>
</dbReference>
<protein>
    <recommendedName>
        <fullName evidence="4">GPI transamidase component GAA1</fullName>
    </recommendedName>
</protein>
<dbReference type="PANTHER" id="PTHR13304">
    <property type="entry name" value="GLYCOSYLPHOSPHATIDYLINOSITOL ANCHOR ATTACHMENT 1 PROTEIN"/>
    <property type="match status" value="1"/>
</dbReference>
<keyword evidence="1" id="KW-0812">Transmembrane</keyword>
<feature type="transmembrane region" description="Helical" evidence="1">
    <location>
        <begin position="542"/>
        <end position="564"/>
    </location>
</feature>
<gene>
    <name evidence="2" type="primary">TPHA0A01820</name>
    <name evidence="2" type="ordered locus">TPHA_0A01820</name>
</gene>
<proteinExistence type="predicted"/>
<dbReference type="InterPro" id="IPR007246">
    <property type="entry name" value="Gaa1"/>
</dbReference>
<feature type="transmembrane region" description="Helical" evidence="1">
    <location>
        <begin position="456"/>
        <end position="482"/>
    </location>
</feature>
<dbReference type="GO" id="GO:0042765">
    <property type="term" value="C:GPI-anchor transamidase complex"/>
    <property type="evidence" value="ECO:0007669"/>
    <property type="project" value="EnsemblFungi"/>
</dbReference>
<dbReference type="AlphaFoldDB" id="G8BMY7"/>
<feature type="transmembrane region" description="Helical" evidence="1">
    <location>
        <begin position="389"/>
        <end position="408"/>
    </location>
</feature>
<feature type="transmembrane region" description="Helical" evidence="1">
    <location>
        <begin position="503"/>
        <end position="522"/>
    </location>
</feature>
<evidence type="ECO:0000256" key="1">
    <source>
        <dbReference type="SAM" id="Phobius"/>
    </source>
</evidence>
<keyword evidence="3" id="KW-1185">Reference proteome</keyword>
<evidence type="ECO:0000313" key="2">
    <source>
        <dbReference type="EMBL" id="CCE61265.1"/>
    </source>
</evidence>
<accession>G8BMY7</accession>
<feature type="transmembrane region" description="Helical" evidence="1">
    <location>
        <begin position="20"/>
        <end position="42"/>
    </location>
</feature>
<dbReference type="RefSeq" id="XP_003683699.1">
    <property type="nucleotide sequence ID" value="XM_003683651.1"/>
</dbReference>
<keyword evidence="1" id="KW-0472">Membrane</keyword>
<sequence>MALIEVLHRRATKLGLLPKVIGKLSIVSNILVLISIGLILCLPLDGQYRRTYISENALLPSQAYSYFRESEWNILRGYRTAIEALIDKPARVRNEVISSWLTDFGMKHAVYDNAADGDTLYGVYNSQRGDGTEAIVLAVPWYNTDNEVNIGGAALGISLSRYFSRWPIWSKNIILVISENPHKAMKSWVDAYHNSLDLTGGSLEAAIVLDFPSKSEYFEFVELYFNGINGELPNLDIVNVAISVIEHEGVKVSLQGLNLSEMYTSSYFNRLKTLLFGVKNSALSGTRKLYGNEAFSGRRIQALTLKACGTEGHDITTFGRIPEAIFRSVNNLLEKFHQSFFFYFLVAPRHFVSIGSYLPSAVCLSISFGISAAHSYINNQYITVPLSDNSSILALIIFFGSIAISFIFLQINETFLQPHLMILAFLLISFLPLTNIPQPLITIQPCLSYRLKSFAFIYISLVLTSLLVMNFALAFGMGLLAFPLTFTKSCSEMITFKSKVINCFYLAISNPFIAIFIFVSIFEDDITNFEVFSDLISSFKYMGNWTWAITCIGWFTTWQMVYIANLDTPRSALDGDTKKNL</sequence>
<dbReference type="STRING" id="1071381.G8BMY7"/>
<evidence type="ECO:0008006" key="4">
    <source>
        <dbReference type="Google" id="ProtNLM"/>
    </source>
</evidence>
<organism evidence="2 3">
    <name type="scientific">Tetrapisispora phaffii (strain ATCC 24235 / CBS 4417 / NBRC 1672 / NRRL Y-8282 / UCD 70-5)</name>
    <name type="common">Yeast</name>
    <name type="synonym">Fabospora phaffii</name>
    <dbReference type="NCBI Taxonomy" id="1071381"/>
    <lineage>
        <taxon>Eukaryota</taxon>
        <taxon>Fungi</taxon>
        <taxon>Dikarya</taxon>
        <taxon>Ascomycota</taxon>
        <taxon>Saccharomycotina</taxon>
        <taxon>Saccharomycetes</taxon>
        <taxon>Saccharomycetales</taxon>
        <taxon>Saccharomycetaceae</taxon>
        <taxon>Tetrapisispora</taxon>
    </lineage>
</organism>
<dbReference type="PANTHER" id="PTHR13304:SF0">
    <property type="entry name" value="GLYCOSYLPHOSPHATIDYLINOSITOL ANCHOR ATTACHMENT 1 PROTEIN"/>
    <property type="match status" value="1"/>
</dbReference>
<dbReference type="PIRSF" id="PIRSF036762">
    <property type="entry name" value="GAA1"/>
    <property type="match status" value="1"/>
</dbReference>
<dbReference type="eggNOG" id="KOG3566">
    <property type="taxonomic scope" value="Eukaryota"/>
</dbReference>
<dbReference type="Pfam" id="PF04114">
    <property type="entry name" value="Gaa1"/>
    <property type="match status" value="1"/>
</dbReference>
<feature type="transmembrane region" description="Helical" evidence="1">
    <location>
        <begin position="357"/>
        <end position="377"/>
    </location>
</feature>
<dbReference type="OMA" id="RESEWNI"/>
<dbReference type="OrthoDB" id="445301at2759"/>
<dbReference type="Proteomes" id="UP000005666">
    <property type="component" value="Chromosome 1"/>
</dbReference>
<dbReference type="HOGENOM" id="CLU_007442_3_1_1"/>
<reference evidence="2 3" key="1">
    <citation type="journal article" date="2011" name="Proc. Natl. Acad. Sci. U.S.A.">
        <title>Evolutionary erosion of yeast sex chromosomes by mating-type switching accidents.</title>
        <authorList>
            <person name="Gordon J.L."/>
            <person name="Armisen D."/>
            <person name="Proux-Wera E."/>
            <person name="Oheigeartaigh S.S."/>
            <person name="Byrne K.P."/>
            <person name="Wolfe K.H."/>
        </authorList>
    </citation>
    <scope>NUCLEOTIDE SEQUENCE [LARGE SCALE GENOMIC DNA]</scope>
    <source>
        <strain evidence="3">ATCC 24235 / CBS 4417 / NBRC 1672 / NRRL Y-8282 / UCD 70-5</strain>
    </source>
</reference>
<dbReference type="KEGG" id="tpf:TPHA_0A01820"/>